<dbReference type="OrthoDB" id="636685at2759"/>
<dbReference type="EMBL" id="KN832083">
    <property type="protein sequence ID" value="KIN94880.1"/>
    <property type="molecule type" value="Genomic_DNA"/>
</dbReference>
<dbReference type="PANTHER" id="PTHR10252">
    <property type="entry name" value="HISTONE-LIKE TRANSCRIPTION FACTOR CCAAT-RELATED"/>
    <property type="match status" value="1"/>
</dbReference>
<proteinExistence type="predicted"/>
<dbReference type="Proteomes" id="UP000054217">
    <property type="component" value="Unassembled WGS sequence"/>
</dbReference>
<dbReference type="PANTHER" id="PTHR10252:SF54">
    <property type="entry name" value="CHROMATIN ACCESSIBILITY COMPLEX PROTEIN 1"/>
    <property type="match status" value="1"/>
</dbReference>
<dbReference type="Gene3D" id="1.10.20.10">
    <property type="entry name" value="Histone, subunit A"/>
    <property type="match status" value="1"/>
</dbReference>
<name>A0A0C3NGQ6_PISTI</name>
<dbReference type="InParanoid" id="A0A0C3NGQ6"/>
<evidence type="ECO:0000256" key="1">
    <source>
        <dbReference type="ARBA" id="ARBA00004123"/>
    </source>
</evidence>
<organism evidence="4 5">
    <name type="scientific">Pisolithus tinctorius Marx 270</name>
    <dbReference type="NCBI Taxonomy" id="870435"/>
    <lineage>
        <taxon>Eukaryota</taxon>
        <taxon>Fungi</taxon>
        <taxon>Dikarya</taxon>
        <taxon>Basidiomycota</taxon>
        <taxon>Agaricomycotina</taxon>
        <taxon>Agaricomycetes</taxon>
        <taxon>Agaricomycetidae</taxon>
        <taxon>Boletales</taxon>
        <taxon>Sclerodermatineae</taxon>
        <taxon>Pisolithaceae</taxon>
        <taxon>Pisolithus</taxon>
    </lineage>
</organism>
<dbReference type="STRING" id="870435.A0A0C3NGQ6"/>
<keyword evidence="2" id="KW-0539">Nucleus</keyword>
<reference evidence="5" key="2">
    <citation type="submission" date="2015-01" db="EMBL/GenBank/DDBJ databases">
        <title>Evolutionary Origins and Diversification of the Mycorrhizal Mutualists.</title>
        <authorList>
            <consortium name="DOE Joint Genome Institute"/>
            <consortium name="Mycorrhizal Genomics Consortium"/>
            <person name="Kohler A."/>
            <person name="Kuo A."/>
            <person name="Nagy L.G."/>
            <person name="Floudas D."/>
            <person name="Copeland A."/>
            <person name="Barry K.W."/>
            <person name="Cichocki N."/>
            <person name="Veneault-Fourrey C."/>
            <person name="LaButti K."/>
            <person name="Lindquist E.A."/>
            <person name="Lipzen A."/>
            <person name="Lundell T."/>
            <person name="Morin E."/>
            <person name="Murat C."/>
            <person name="Riley R."/>
            <person name="Ohm R."/>
            <person name="Sun H."/>
            <person name="Tunlid A."/>
            <person name="Henrissat B."/>
            <person name="Grigoriev I.V."/>
            <person name="Hibbett D.S."/>
            <person name="Martin F."/>
        </authorList>
    </citation>
    <scope>NUCLEOTIDE SEQUENCE [LARGE SCALE GENOMIC DNA]</scope>
    <source>
        <strain evidence="5">Marx 270</strain>
    </source>
</reference>
<dbReference type="AlphaFoldDB" id="A0A0C3NGQ6"/>
<dbReference type="GO" id="GO:0008623">
    <property type="term" value="C:CHRAC"/>
    <property type="evidence" value="ECO:0007669"/>
    <property type="project" value="TreeGrafter"/>
</dbReference>
<comment type="subcellular location">
    <subcellularLocation>
        <location evidence="1">Nucleus</location>
    </subcellularLocation>
</comment>
<keyword evidence="5" id="KW-1185">Reference proteome</keyword>
<feature type="non-terminal residue" evidence="4">
    <location>
        <position position="83"/>
    </location>
</feature>
<dbReference type="GO" id="GO:0046982">
    <property type="term" value="F:protein heterodimerization activity"/>
    <property type="evidence" value="ECO:0007669"/>
    <property type="project" value="InterPro"/>
</dbReference>
<dbReference type="GO" id="GO:0006261">
    <property type="term" value="P:DNA-templated DNA replication"/>
    <property type="evidence" value="ECO:0007669"/>
    <property type="project" value="TreeGrafter"/>
</dbReference>
<dbReference type="FunCoup" id="A0A0C3NGQ6">
    <property type="interactions" value="469"/>
</dbReference>
<reference evidence="4 5" key="1">
    <citation type="submission" date="2014-04" db="EMBL/GenBank/DDBJ databases">
        <authorList>
            <consortium name="DOE Joint Genome Institute"/>
            <person name="Kuo A."/>
            <person name="Kohler A."/>
            <person name="Costa M.D."/>
            <person name="Nagy L.G."/>
            <person name="Floudas D."/>
            <person name="Copeland A."/>
            <person name="Barry K.W."/>
            <person name="Cichocki N."/>
            <person name="Veneault-Fourrey C."/>
            <person name="LaButti K."/>
            <person name="Lindquist E.A."/>
            <person name="Lipzen A."/>
            <person name="Lundell T."/>
            <person name="Morin E."/>
            <person name="Murat C."/>
            <person name="Sun H."/>
            <person name="Tunlid A."/>
            <person name="Henrissat B."/>
            <person name="Grigoriev I.V."/>
            <person name="Hibbett D.S."/>
            <person name="Martin F."/>
            <person name="Nordberg H.P."/>
            <person name="Cantor M.N."/>
            <person name="Hua S.X."/>
        </authorList>
    </citation>
    <scope>NUCLEOTIDE SEQUENCE [LARGE SCALE GENOMIC DNA]</scope>
    <source>
        <strain evidence="4 5">Marx 270</strain>
    </source>
</reference>
<evidence type="ECO:0000313" key="5">
    <source>
        <dbReference type="Proteomes" id="UP000054217"/>
    </source>
</evidence>
<dbReference type="InterPro" id="IPR009072">
    <property type="entry name" value="Histone-fold"/>
</dbReference>
<dbReference type="InterPro" id="IPR050568">
    <property type="entry name" value="Transcr_DNA_Rep_Reg"/>
</dbReference>
<sequence>REREPGKSVLPLSRVQKIIKADKDLPMVARDAAFLISMATEEFIRRLAQASQRVAEREKRATVQQRDVANVTRRAEEFFFLDG</sequence>
<evidence type="ECO:0000259" key="3">
    <source>
        <dbReference type="Pfam" id="PF00808"/>
    </source>
</evidence>
<dbReference type="CDD" id="cd23645">
    <property type="entry name" value="HFD_Dpb3-like"/>
    <property type="match status" value="1"/>
</dbReference>
<protein>
    <recommendedName>
        <fullName evidence="3">Transcription factor CBF/NF-Y/archaeal histone domain-containing protein</fullName>
    </recommendedName>
</protein>
<dbReference type="SUPFAM" id="SSF47113">
    <property type="entry name" value="Histone-fold"/>
    <property type="match status" value="1"/>
</dbReference>
<dbReference type="Pfam" id="PF00808">
    <property type="entry name" value="CBFD_NFYB_HMF"/>
    <property type="match status" value="1"/>
</dbReference>
<dbReference type="InterPro" id="IPR003958">
    <property type="entry name" value="CBFA_NFYB_domain"/>
</dbReference>
<dbReference type="HOGENOM" id="CLU_045277_12_1_1"/>
<accession>A0A0C3NGQ6</accession>
<gene>
    <name evidence="4" type="ORF">M404DRAFT_61624</name>
</gene>
<feature type="non-terminal residue" evidence="4">
    <location>
        <position position="1"/>
    </location>
</feature>
<feature type="domain" description="Transcription factor CBF/NF-Y/archaeal histone" evidence="3">
    <location>
        <begin position="10"/>
        <end position="69"/>
    </location>
</feature>
<evidence type="ECO:0000256" key="2">
    <source>
        <dbReference type="ARBA" id="ARBA00023242"/>
    </source>
</evidence>
<evidence type="ECO:0000313" key="4">
    <source>
        <dbReference type="EMBL" id="KIN94880.1"/>
    </source>
</evidence>